<proteinExistence type="predicted"/>
<dbReference type="OrthoDB" id="5234017at2759"/>
<organism evidence="2 3">
    <name type="scientific">Clonostachys rhizophaga</name>
    <dbReference type="NCBI Taxonomy" id="160324"/>
    <lineage>
        <taxon>Eukaryota</taxon>
        <taxon>Fungi</taxon>
        <taxon>Dikarya</taxon>
        <taxon>Ascomycota</taxon>
        <taxon>Pezizomycotina</taxon>
        <taxon>Sordariomycetes</taxon>
        <taxon>Hypocreomycetidae</taxon>
        <taxon>Hypocreales</taxon>
        <taxon>Bionectriaceae</taxon>
        <taxon>Clonostachys</taxon>
    </lineage>
</organism>
<feature type="compositionally biased region" description="Low complexity" evidence="1">
    <location>
        <begin position="488"/>
        <end position="499"/>
    </location>
</feature>
<evidence type="ECO:0000256" key="1">
    <source>
        <dbReference type="SAM" id="MobiDB-lite"/>
    </source>
</evidence>
<keyword evidence="3" id="KW-1185">Reference proteome</keyword>
<evidence type="ECO:0000313" key="2">
    <source>
        <dbReference type="EMBL" id="CAH0026162.1"/>
    </source>
</evidence>
<name>A0A9N9VH66_9HYPO</name>
<dbReference type="AlphaFoldDB" id="A0A9N9VH66"/>
<protein>
    <submittedName>
        <fullName evidence="2">Uncharacterized protein</fullName>
    </submittedName>
</protein>
<sequence length="655" mass="72779">MARGYFSPIDYVQGQLVREAILAFDQIAHILCDRSPSLTYKDNGKQCPTPSFIYYSAKLSPTGVPSFEGRPIGFDQEELAGEKLKDAAYLNTIIGQCIERFERTIDIYSCLLQPESHFCSEEPATASAPAEEDQVPASPSPAENEHEQSDSPSSRYATPAQPDTSPEVTSNRASVVELNEPESPRTVTTIDFDDVYRGGTSATTHFILDYEYSLKAAPNVSGRWWILRCEQCDWHGLSERPGTFHMELHPELRIDDLESAVEAFGVLVLNCTPDLADTNNVHVRKVMQDRASEPTTARARHKNKRRKVVKISVSPRSFTERQLIADPSVGEMYLAGWSDGKLYGAVALPLGDFMPRASIPGSMWDSGLLSSVPKCYRINKRARHFSWAEGFEDGGTSVGFRQFPLFYFDNPKVEDGHVGWAYAHDLHPFDLAKIDSGLTRPAALYAKHYKHSNHTPFSQELFSHHQGQIKPVTEHTLIQKHSGEEKSSSSSPTPQTTSTEADTDIGHGKKTVDGQGCTPSSDGSRHSFDPLFESQQHTEDAAFDSQTYNSPVSIYGTFRRSVTIEQGIPLPDAQMTPLGEPEDEVIHHPVQPSDCDPFATIKTEPWDMLGETQDGTPFTDAMENSVPLPQFFSQLTSEDWMIEQDGDELYNDGGS</sequence>
<gene>
    <name evidence="2" type="ORF">CRHIZ90672A_00013927</name>
</gene>
<feature type="region of interest" description="Disordered" evidence="1">
    <location>
        <begin position="479"/>
        <end position="530"/>
    </location>
</feature>
<comment type="caution">
    <text evidence="2">The sequence shown here is derived from an EMBL/GenBank/DDBJ whole genome shotgun (WGS) entry which is preliminary data.</text>
</comment>
<reference evidence="2" key="1">
    <citation type="submission" date="2021-10" db="EMBL/GenBank/DDBJ databases">
        <authorList>
            <person name="Piombo E."/>
        </authorList>
    </citation>
    <scope>NUCLEOTIDE SEQUENCE</scope>
</reference>
<feature type="region of interest" description="Disordered" evidence="1">
    <location>
        <begin position="122"/>
        <end position="182"/>
    </location>
</feature>
<dbReference type="Proteomes" id="UP000696573">
    <property type="component" value="Unassembled WGS sequence"/>
</dbReference>
<dbReference type="EMBL" id="CABFNQ020000718">
    <property type="protein sequence ID" value="CAH0026162.1"/>
    <property type="molecule type" value="Genomic_DNA"/>
</dbReference>
<accession>A0A9N9VH66</accession>
<feature type="compositionally biased region" description="Polar residues" evidence="1">
    <location>
        <begin position="150"/>
        <end position="173"/>
    </location>
</feature>
<evidence type="ECO:0000313" key="3">
    <source>
        <dbReference type="Proteomes" id="UP000696573"/>
    </source>
</evidence>